<evidence type="ECO:0000313" key="3">
    <source>
        <dbReference type="Proteomes" id="UP000054815"/>
    </source>
</evidence>
<dbReference type="EMBL" id="JYDU01000009">
    <property type="protein sequence ID" value="KRY00308.1"/>
    <property type="molecule type" value="Genomic_DNA"/>
</dbReference>
<dbReference type="STRING" id="6337.A0A0V0YIW8"/>
<gene>
    <name evidence="2" type="primary">Ccdc12</name>
    <name evidence="2" type="ORF">T4E_10657</name>
</gene>
<dbReference type="InterPro" id="IPR013169">
    <property type="entry name" value="mRNA_splic_Cwf18-like"/>
</dbReference>
<dbReference type="GO" id="GO:0005684">
    <property type="term" value="C:U2-type spliceosomal complex"/>
    <property type="evidence" value="ECO:0007669"/>
    <property type="project" value="TreeGrafter"/>
</dbReference>
<comment type="caution">
    <text evidence="2">The sequence shown here is derived from an EMBL/GenBank/DDBJ whole genome shotgun (WGS) entry which is preliminary data.</text>
</comment>
<dbReference type="InterPro" id="IPR011011">
    <property type="entry name" value="Znf_FYVE_PHD"/>
</dbReference>
<organism evidence="2 3">
    <name type="scientific">Trichinella pseudospiralis</name>
    <name type="common">Parasitic roundworm</name>
    <dbReference type="NCBI Taxonomy" id="6337"/>
    <lineage>
        <taxon>Eukaryota</taxon>
        <taxon>Metazoa</taxon>
        <taxon>Ecdysozoa</taxon>
        <taxon>Nematoda</taxon>
        <taxon>Enoplea</taxon>
        <taxon>Dorylaimia</taxon>
        <taxon>Trichinellida</taxon>
        <taxon>Trichinellidae</taxon>
        <taxon>Trichinella</taxon>
    </lineage>
</organism>
<dbReference type="GO" id="GO:0071014">
    <property type="term" value="C:post-mRNA release spliceosomal complex"/>
    <property type="evidence" value="ECO:0007669"/>
    <property type="project" value="TreeGrafter"/>
</dbReference>
<dbReference type="SUPFAM" id="SSF57903">
    <property type="entry name" value="FYVE/PHD zinc finger"/>
    <property type="match status" value="1"/>
</dbReference>
<dbReference type="PANTHER" id="PTHR31551:SF1">
    <property type="entry name" value="COILED-COIL DOMAIN-CONTAINING PROTEIN 12"/>
    <property type="match status" value="1"/>
</dbReference>
<reference evidence="2 3" key="1">
    <citation type="submission" date="2015-01" db="EMBL/GenBank/DDBJ databases">
        <title>Evolution of Trichinella species and genotypes.</title>
        <authorList>
            <person name="Korhonen P.K."/>
            <person name="Edoardo P."/>
            <person name="Giuseppe L.R."/>
            <person name="Gasser R.B."/>
        </authorList>
    </citation>
    <scope>NUCLEOTIDE SEQUENCE [LARGE SCALE GENOMIC DNA]</scope>
    <source>
        <strain evidence="2">ISS141</strain>
    </source>
</reference>
<proteinExistence type="predicted"/>
<protein>
    <submittedName>
        <fullName evidence="2">Coiled-coil domain-containing protein 12</fullName>
    </submittedName>
</protein>
<sequence length="351" mass="39833">MSCTGCARKFKLTRAEKSCIQCHFVYCSKCLKSGLCNRCLHGDKVIPEPPERFLNKVDFKNERGGSSFRSLTSHENLTRAAHCSANEKDALLQKRLDALRETTSTPSNSCNTISQAAIGKTNFIHCKEMTDAEKVQQIMKQTVEEVKLDKELKVQGEKIDKQLEELNEMDQKTKLEAEAEFRRKRLEEMKKMVKQDESESSNSENDEVADETVASKEEEDTESTAKENTEAKSLVFRNYMPVSENLKAVAREPAKPEDVIEELRDDIEQATNDDNSGEIVRMDLNSLAPRKIDWDLKRDLQLKLDKLERRTQKAIVQIISERLKAGNNDLLLSAVNSNAEAVVDSHMSDDD</sequence>
<evidence type="ECO:0000313" key="2">
    <source>
        <dbReference type="EMBL" id="KRY00308.1"/>
    </source>
</evidence>
<dbReference type="PANTHER" id="PTHR31551">
    <property type="entry name" value="PRE-MRNA-SPLICING FACTOR CWF18"/>
    <property type="match status" value="1"/>
</dbReference>
<dbReference type="Pfam" id="PF08315">
    <property type="entry name" value="cwf18"/>
    <property type="match status" value="1"/>
</dbReference>
<feature type="region of interest" description="Disordered" evidence="1">
    <location>
        <begin position="191"/>
        <end position="232"/>
    </location>
</feature>
<name>A0A0V0YIW8_TRIPS</name>
<accession>A0A0V0YIW8</accession>
<dbReference type="Proteomes" id="UP000054815">
    <property type="component" value="Unassembled WGS sequence"/>
</dbReference>
<dbReference type="AlphaFoldDB" id="A0A0V0YIW8"/>
<evidence type="ECO:0000256" key="1">
    <source>
        <dbReference type="SAM" id="MobiDB-lite"/>
    </source>
</evidence>